<reference evidence="1 2" key="1">
    <citation type="submission" date="2020-05" db="EMBL/GenBank/DDBJ databases">
        <title>Distinct polysaccharide utilization as determinants for interspecies competition between intestinal Prevotella spp.</title>
        <authorList>
            <person name="Galvez E.J.C."/>
            <person name="Iljazovic A."/>
            <person name="Strowig T."/>
        </authorList>
    </citation>
    <scope>NUCLEOTIDE SEQUENCE [LARGE SCALE GENOMIC DNA]</scope>
    <source>
        <strain evidence="1 2">PCHR</strain>
    </source>
</reference>
<dbReference type="RefSeq" id="WP_172344735.1">
    <property type="nucleotide sequence ID" value="NZ_CATJFF010000071.1"/>
</dbReference>
<accession>A0ABX2B172</accession>
<protein>
    <recommendedName>
        <fullName evidence="3">Lipoprotein</fullName>
    </recommendedName>
</protein>
<keyword evidence="2" id="KW-1185">Reference proteome</keyword>
<proteinExistence type="predicted"/>
<sequence>MKNLYIIVLSLFALCSCHESIEERAARETSEFTRKNCPAPVSEGVINDSVVFEKSTQTVSYFYSLTGKLDTTVINTYQMHGELKKAVQDSPSLRAYKDAGFNFSYIYHSTKNKGKVLAEITIRPEDYKKK</sequence>
<dbReference type="Proteomes" id="UP000820977">
    <property type="component" value="Unassembled WGS sequence"/>
</dbReference>
<gene>
    <name evidence="1" type="ORF">HPS54_06915</name>
</gene>
<evidence type="ECO:0000313" key="2">
    <source>
        <dbReference type="Proteomes" id="UP000820977"/>
    </source>
</evidence>
<evidence type="ECO:0000313" key="1">
    <source>
        <dbReference type="EMBL" id="NPE25246.1"/>
    </source>
</evidence>
<evidence type="ECO:0008006" key="3">
    <source>
        <dbReference type="Google" id="ProtNLM"/>
    </source>
</evidence>
<comment type="caution">
    <text evidence="1">The sequence shown here is derived from an EMBL/GenBank/DDBJ whole genome shotgun (WGS) entry which is preliminary data.</text>
</comment>
<name>A0ABX2B172_9BACT</name>
<dbReference type="EMBL" id="JABKKJ010000009">
    <property type="protein sequence ID" value="NPE25246.1"/>
    <property type="molecule type" value="Genomic_DNA"/>
</dbReference>
<organism evidence="1 2">
    <name type="scientific">Xylanibacter caecicola</name>
    <dbReference type="NCBI Taxonomy" id="2736294"/>
    <lineage>
        <taxon>Bacteria</taxon>
        <taxon>Pseudomonadati</taxon>
        <taxon>Bacteroidota</taxon>
        <taxon>Bacteroidia</taxon>
        <taxon>Bacteroidales</taxon>
        <taxon>Prevotellaceae</taxon>
        <taxon>Xylanibacter</taxon>
    </lineage>
</organism>
<dbReference type="PROSITE" id="PS51257">
    <property type="entry name" value="PROKAR_LIPOPROTEIN"/>
    <property type="match status" value="1"/>
</dbReference>